<dbReference type="AlphaFoldDB" id="A0A7W8UE08"/>
<dbReference type="InterPro" id="IPR003777">
    <property type="entry name" value="XdhC_CoxI"/>
</dbReference>
<feature type="domain" description="XdhC- CoxI" evidence="1">
    <location>
        <begin position="17"/>
        <end position="83"/>
    </location>
</feature>
<dbReference type="PANTHER" id="PTHR30388">
    <property type="entry name" value="ALDEHYDE OXIDOREDUCTASE MOLYBDENUM COFACTOR ASSEMBLY PROTEIN"/>
    <property type="match status" value="1"/>
</dbReference>
<reference evidence="2 3" key="1">
    <citation type="submission" date="2020-08" db="EMBL/GenBank/DDBJ databases">
        <title>Genomic Encyclopedia of Type Strains, Phase IV (KMG-V): Genome sequencing to study the core and pangenomes of soil and plant-associated prokaryotes.</title>
        <authorList>
            <person name="Whitman W."/>
        </authorList>
    </citation>
    <scope>NUCLEOTIDE SEQUENCE [LARGE SCALE GENOMIC DNA]</scope>
    <source>
        <strain evidence="2 3">SEMIA 4084</strain>
    </source>
</reference>
<dbReference type="EMBL" id="JACHBK010000010">
    <property type="protein sequence ID" value="MBB5537598.1"/>
    <property type="molecule type" value="Genomic_DNA"/>
</dbReference>
<proteinExistence type="predicted"/>
<dbReference type="Proteomes" id="UP000585507">
    <property type="component" value="Unassembled WGS sequence"/>
</dbReference>
<dbReference type="PANTHER" id="PTHR30388:SF4">
    <property type="entry name" value="MOLYBDENUM COFACTOR INSERTION CHAPERONE PAOD"/>
    <property type="match status" value="1"/>
</dbReference>
<protein>
    <submittedName>
        <fullName evidence="2">Xanthine/CO dehydrogenase XdhC/CoxF family maturation factor</fullName>
    </submittedName>
</protein>
<name>A0A7W8UE08_9HYPH</name>
<sequence length="109" mass="11276">MSGASISIDPLLTAEAWRKSGREVAIATVIETWGSAPRPAGSHLVIDAEGNFEGSVSGGCVEGAVITEALDVIGSGDPRMLEFAVADETAWSVGLSCGGRIRVYVERLA</sequence>
<comment type="caution">
    <text evidence="2">The sequence shown here is derived from an EMBL/GenBank/DDBJ whole genome shotgun (WGS) entry which is preliminary data.</text>
</comment>
<evidence type="ECO:0000313" key="3">
    <source>
        <dbReference type="Proteomes" id="UP000585507"/>
    </source>
</evidence>
<evidence type="ECO:0000313" key="2">
    <source>
        <dbReference type="EMBL" id="MBB5537598.1"/>
    </source>
</evidence>
<accession>A0A7W8UE08</accession>
<gene>
    <name evidence="2" type="ORF">GGD55_004318</name>
</gene>
<keyword evidence="3" id="KW-1185">Reference proteome</keyword>
<evidence type="ECO:0000259" key="1">
    <source>
        <dbReference type="Pfam" id="PF02625"/>
    </source>
</evidence>
<dbReference type="InterPro" id="IPR052698">
    <property type="entry name" value="MoCofactor_Util/Proc"/>
</dbReference>
<dbReference type="RefSeq" id="WP_018325734.1">
    <property type="nucleotide sequence ID" value="NZ_JACHBK010000010.1"/>
</dbReference>
<organism evidence="2 3">
    <name type="scientific">Rhizobium giardinii</name>
    <dbReference type="NCBI Taxonomy" id="56731"/>
    <lineage>
        <taxon>Bacteria</taxon>
        <taxon>Pseudomonadati</taxon>
        <taxon>Pseudomonadota</taxon>
        <taxon>Alphaproteobacteria</taxon>
        <taxon>Hyphomicrobiales</taxon>
        <taxon>Rhizobiaceae</taxon>
        <taxon>Rhizobium/Agrobacterium group</taxon>
        <taxon>Rhizobium</taxon>
    </lineage>
</organism>
<dbReference type="Pfam" id="PF02625">
    <property type="entry name" value="XdhC_CoxI"/>
    <property type="match status" value="1"/>
</dbReference>